<dbReference type="AlphaFoldDB" id="A0A0F9PE48"/>
<reference evidence="1" key="1">
    <citation type="journal article" date="2015" name="Nature">
        <title>Complex archaea that bridge the gap between prokaryotes and eukaryotes.</title>
        <authorList>
            <person name="Spang A."/>
            <person name="Saw J.H."/>
            <person name="Jorgensen S.L."/>
            <person name="Zaremba-Niedzwiedzka K."/>
            <person name="Martijn J."/>
            <person name="Lind A.E."/>
            <person name="van Eijk R."/>
            <person name="Schleper C."/>
            <person name="Guy L."/>
            <person name="Ettema T.J."/>
        </authorList>
    </citation>
    <scope>NUCLEOTIDE SEQUENCE</scope>
</reference>
<evidence type="ECO:0000313" key="1">
    <source>
        <dbReference type="EMBL" id="KKM91642.1"/>
    </source>
</evidence>
<proteinExistence type="predicted"/>
<name>A0A0F9PE48_9ZZZZ</name>
<protein>
    <submittedName>
        <fullName evidence="1">Uncharacterized protein</fullName>
    </submittedName>
</protein>
<gene>
    <name evidence="1" type="ORF">LCGC14_1226510</name>
</gene>
<comment type="caution">
    <text evidence="1">The sequence shown here is derived from an EMBL/GenBank/DDBJ whole genome shotgun (WGS) entry which is preliminary data.</text>
</comment>
<dbReference type="EMBL" id="LAZR01006507">
    <property type="protein sequence ID" value="KKM91642.1"/>
    <property type="molecule type" value="Genomic_DNA"/>
</dbReference>
<organism evidence="1">
    <name type="scientific">marine sediment metagenome</name>
    <dbReference type="NCBI Taxonomy" id="412755"/>
    <lineage>
        <taxon>unclassified sequences</taxon>
        <taxon>metagenomes</taxon>
        <taxon>ecological metagenomes</taxon>
    </lineage>
</organism>
<sequence>MHSIFNDSENFRDVKKTTLRQLFLASIKILATTKGMEGVKLAGRVMPVSGKPSYWAYSKVTKTQAASTILNAKAIIYVNLKDIDTKEKLLRAVAHESGHIISDLTGADYGTKRDELYNFLTAKLLRV</sequence>
<accession>A0A0F9PE48</accession>